<protein>
    <recommendedName>
        <fullName evidence="3">Site-specific DNA-methyltransferase (adenine-specific)</fullName>
    </recommendedName>
</protein>
<proteinExistence type="predicted"/>
<evidence type="ECO:0008006" key="3">
    <source>
        <dbReference type="Google" id="ProtNLM"/>
    </source>
</evidence>
<keyword evidence="2" id="KW-1185">Reference proteome</keyword>
<organism evidence="1 2">
    <name type="scientific">Candidatus Methanocrinis natronophilus</name>
    <dbReference type="NCBI Taxonomy" id="3033396"/>
    <lineage>
        <taxon>Archaea</taxon>
        <taxon>Methanobacteriati</taxon>
        <taxon>Methanobacteriota</taxon>
        <taxon>Stenosarchaea group</taxon>
        <taxon>Methanomicrobia</taxon>
        <taxon>Methanotrichales</taxon>
        <taxon>Methanotrichaceae</taxon>
        <taxon>Methanocrinis</taxon>
    </lineage>
</organism>
<dbReference type="Proteomes" id="UP001220010">
    <property type="component" value="Unassembled WGS sequence"/>
</dbReference>
<gene>
    <name evidence="1" type="ORF">P0O15_08705</name>
</gene>
<evidence type="ECO:0000313" key="1">
    <source>
        <dbReference type="EMBL" id="MDF0591241.1"/>
    </source>
</evidence>
<reference evidence="1 2" key="1">
    <citation type="submission" date="2023-03" db="EMBL/GenBank/DDBJ databases">
        <title>WGS of Methanotrichaceae archaeon Mx.</title>
        <authorList>
            <person name="Sorokin D.Y."/>
            <person name="Merkel A.Y."/>
        </authorList>
    </citation>
    <scope>NUCLEOTIDE SEQUENCE [LARGE SCALE GENOMIC DNA]</scope>
    <source>
        <strain evidence="1 2">Mx</strain>
    </source>
</reference>
<comment type="caution">
    <text evidence="1">The sequence shown here is derived from an EMBL/GenBank/DDBJ whole genome shotgun (WGS) entry which is preliminary data.</text>
</comment>
<name>A0ABT5X958_9EURY</name>
<dbReference type="EMBL" id="JARFPK010000031">
    <property type="protein sequence ID" value="MDF0591241.1"/>
    <property type="molecule type" value="Genomic_DNA"/>
</dbReference>
<evidence type="ECO:0000313" key="2">
    <source>
        <dbReference type="Proteomes" id="UP001220010"/>
    </source>
</evidence>
<accession>A0ABT5X958</accession>
<sequence length="191" mass="21905">MLPLRRINFTTPEDERACLVSDLKGLYAAGRLEDVLSRVEECLPKDSSGGFVTEREKSDVVHDLLAYLAEEMIEMNKEKQGEIRGFLDWLRGDMGAEVDDLSNKTKIQAYYQHGFSDLLKVLKTNKRKLKTDYSARKPQERLKEEFESSIATLTPLLARIRETDELIDQVVYKLYGLTEEEITIIDNANAK</sequence>